<evidence type="ECO:0000313" key="2">
    <source>
        <dbReference type="Proteomes" id="UP000677305"/>
    </source>
</evidence>
<evidence type="ECO:0000313" key="1">
    <source>
        <dbReference type="EMBL" id="QUH28641.1"/>
    </source>
</evidence>
<dbReference type="InterPro" id="IPR010254">
    <property type="entry name" value="B12-dep_deHydtase_bsu"/>
</dbReference>
<dbReference type="AlphaFoldDB" id="A0A8J8M952"/>
<dbReference type="InterPro" id="IPR003208">
    <property type="entry name" value="Dehydtase/Dehydtase_re"/>
</dbReference>
<accession>A0A8J8M952</accession>
<sequence length="110" mass="12353">MEHRRPEIHVCYSRQNKEYVKDILAGIEEEGLFSYSYETKDCDAITSAYEASESSLLGVGISVVNSHIVLHVSNLKVGEPLLKIDIADRSSFRVFGNNAARYVKGMPFKL</sequence>
<dbReference type="EMBL" id="CP058561">
    <property type="protein sequence ID" value="QUH28641.1"/>
    <property type="molecule type" value="Genomic_DNA"/>
</dbReference>
<dbReference type="Pfam" id="PF02288">
    <property type="entry name" value="Dehydratase_MU"/>
    <property type="match status" value="1"/>
</dbReference>
<name>A0A8J8M952_9FIRM</name>
<dbReference type="KEGG" id="vgu:HYG85_06825"/>
<dbReference type="Proteomes" id="UP000677305">
    <property type="component" value="Chromosome"/>
</dbReference>
<dbReference type="Gene3D" id="3.40.50.10150">
    <property type="entry name" value="B12-dependent dehydatase associated subunit"/>
    <property type="match status" value="1"/>
</dbReference>
<gene>
    <name evidence="1" type="ORF">HYG85_06825</name>
</gene>
<dbReference type="RefSeq" id="WP_212692853.1">
    <property type="nucleotide sequence ID" value="NZ_CP058561.1"/>
</dbReference>
<keyword evidence="2" id="KW-1185">Reference proteome</keyword>
<organism evidence="1 2">
    <name type="scientific">Vallitalea guaymasensis</name>
    <dbReference type="NCBI Taxonomy" id="1185412"/>
    <lineage>
        <taxon>Bacteria</taxon>
        <taxon>Bacillati</taxon>
        <taxon>Bacillota</taxon>
        <taxon>Clostridia</taxon>
        <taxon>Lachnospirales</taxon>
        <taxon>Vallitaleaceae</taxon>
        <taxon>Vallitalea</taxon>
    </lineage>
</organism>
<protein>
    <submittedName>
        <fullName evidence="1">Glycerol dehydratase reactivase beta/small subunit family protein</fullName>
    </submittedName>
</protein>
<proteinExistence type="predicted"/>
<dbReference type="SUPFAM" id="SSF52968">
    <property type="entry name" value="B12-dependent dehydatase associated subunit"/>
    <property type="match status" value="1"/>
</dbReference>
<reference evidence="1 2" key="1">
    <citation type="submission" date="2020-07" db="EMBL/GenBank/DDBJ databases">
        <title>Vallitalea guaymasensis genome.</title>
        <authorList>
            <person name="Postec A."/>
        </authorList>
    </citation>
    <scope>NUCLEOTIDE SEQUENCE [LARGE SCALE GENOMIC DNA]</scope>
    <source>
        <strain evidence="1 2">Ra1766G1</strain>
    </source>
</reference>